<gene>
    <name evidence="1" type="ORF">ABHF33_10700</name>
</gene>
<accession>A0AAU7F6M8</accession>
<evidence type="ECO:0000313" key="1">
    <source>
        <dbReference type="EMBL" id="XBL99541.1"/>
    </source>
</evidence>
<evidence type="ECO:0008006" key="2">
    <source>
        <dbReference type="Google" id="ProtNLM"/>
    </source>
</evidence>
<dbReference type="KEGG" id="cmav:ABHF33_10700"/>
<dbReference type="AlphaFoldDB" id="A0AAU7F6M8"/>
<protein>
    <recommendedName>
        <fullName evidence="2">Serine/threonine protein phosphatase</fullName>
    </recommendedName>
</protein>
<organism evidence="1">
    <name type="scientific">Chitinibacter mangrovi</name>
    <dbReference type="NCBI Taxonomy" id="3153927"/>
    <lineage>
        <taxon>Bacteria</taxon>
        <taxon>Pseudomonadati</taxon>
        <taxon>Pseudomonadota</taxon>
        <taxon>Betaproteobacteria</taxon>
        <taxon>Neisseriales</taxon>
        <taxon>Chitinibacteraceae</taxon>
        <taxon>Chitinibacter</taxon>
    </lineage>
</organism>
<dbReference type="EMBL" id="CP157355">
    <property type="protein sequence ID" value="XBL99541.1"/>
    <property type="molecule type" value="Genomic_DNA"/>
</dbReference>
<sequence>MLSAPHLQLIEQALARSPARVLAVALGDETVIIKRQESRARPLAYRALNLAARMLGQPLLCAVPAYGGAAGQATEVRRLQALQAAGVAVPSVLHIAPDWIALSHAGEHSIDHLLSRSQEPQLAIWESALAAILDAHRKGQVLSQAFARNIHRHQGQIVFIDFEDDPTEVLSQEQAQARDWLLYLHSTAYLLQADRQILAQRLLPFLHQDSAAVQALIFSSARSLGWLRHLPRQRKPWGRDVISLQSAAAVMHALGSIN</sequence>
<name>A0AAU7F6M8_9NEIS</name>
<proteinExistence type="predicted"/>
<reference evidence="1" key="1">
    <citation type="submission" date="2024-05" db="EMBL/GenBank/DDBJ databases">
        <authorList>
            <person name="Yang L."/>
            <person name="Pan L."/>
        </authorList>
    </citation>
    <scope>NUCLEOTIDE SEQUENCE</scope>
    <source>
        <strain evidence="1">FCG-7</strain>
    </source>
</reference>
<dbReference type="InterPro" id="IPR011009">
    <property type="entry name" value="Kinase-like_dom_sf"/>
</dbReference>
<dbReference type="RefSeq" id="WP_348943960.1">
    <property type="nucleotide sequence ID" value="NZ_CP157355.1"/>
</dbReference>
<dbReference type="SUPFAM" id="SSF56112">
    <property type="entry name" value="Protein kinase-like (PK-like)"/>
    <property type="match status" value="1"/>
</dbReference>